<evidence type="ECO:0000313" key="8">
    <source>
        <dbReference type="Proteomes" id="UP000515243"/>
    </source>
</evidence>
<dbReference type="Proteomes" id="UP000238081">
    <property type="component" value="Unassembled WGS sequence"/>
</dbReference>
<reference evidence="3 5" key="1">
    <citation type="submission" date="2016-01" db="EMBL/GenBank/DDBJ databases">
        <title>Characterization of the Clostridium difficile lineages that are prevalent in Hong Kong and China.</title>
        <authorList>
            <person name="Kwok J.S.-L."/>
            <person name="Lam W.-Y."/>
            <person name="Ip M."/>
            <person name="Chan T.-F."/>
            <person name="Hawkey P.M."/>
            <person name="Tsui S.K.-W."/>
        </authorList>
    </citation>
    <scope>NUCLEOTIDE SEQUENCE [LARGE SCALE GENOMIC DNA]</scope>
    <source>
        <strain evidence="3 5">300064</strain>
    </source>
</reference>
<protein>
    <submittedName>
        <fullName evidence="3">Uncharacterized protein</fullName>
    </submittedName>
</protein>
<proteinExistence type="predicted"/>
<dbReference type="EMBL" id="CP040626">
    <property type="protein sequence ID" value="QMW89576.1"/>
    <property type="molecule type" value="Genomic_DNA"/>
</dbReference>
<dbReference type="Proteomes" id="UP000474042">
    <property type="component" value="Unassembled WGS sequence"/>
</dbReference>
<accession>A0A2S7FF00</accession>
<organism evidence="3 5">
    <name type="scientific">Clostridium butyricum</name>
    <dbReference type="NCBI Taxonomy" id="1492"/>
    <lineage>
        <taxon>Bacteria</taxon>
        <taxon>Bacillati</taxon>
        <taxon>Bacillota</taxon>
        <taxon>Clostridia</taxon>
        <taxon>Eubacteriales</taxon>
        <taxon>Clostridiaceae</taxon>
        <taxon>Clostridium</taxon>
    </lineage>
</organism>
<dbReference type="Proteomes" id="UP000515243">
    <property type="component" value="Chromosome 1"/>
</dbReference>
<reference evidence="2 7" key="4">
    <citation type="submission" date="2020-01" db="EMBL/GenBank/DDBJ databases">
        <title>Genome sequence of a 1,3-propanediol producer, Clostridium butyricum S3.</title>
        <authorList>
            <person name="Zhou J."/>
        </authorList>
    </citation>
    <scope>NUCLEOTIDE SEQUENCE [LARGE SCALE GENOMIC DNA]</scope>
    <source>
        <strain evidence="2 7">S3</strain>
    </source>
</reference>
<reference evidence="1 6" key="3">
    <citation type="submission" date="2019-07" db="EMBL/GenBank/DDBJ databases">
        <title>Whole genome shotgun sequence of Clostridium butyricum NBRC 3858.</title>
        <authorList>
            <person name="Hosoyama A."/>
            <person name="Uohara A."/>
            <person name="Ohji S."/>
            <person name="Ichikawa N."/>
        </authorList>
    </citation>
    <scope>NUCLEOTIDE SEQUENCE [LARGE SCALE GENOMIC DNA]</scope>
    <source>
        <strain evidence="1 6">NBRC 3858</strain>
    </source>
</reference>
<evidence type="ECO:0000313" key="6">
    <source>
        <dbReference type="Proteomes" id="UP000321089"/>
    </source>
</evidence>
<evidence type="ECO:0000313" key="2">
    <source>
        <dbReference type="EMBL" id="NAS17616.1"/>
    </source>
</evidence>
<dbReference type="EMBL" id="BKBC01000022">
    <property type="protein sequence ID" value="GEQ21354.1"/>
    <property type="molecule type" value="Genomic_DNA"/>
</dbReference>
<evidence type="ECO:0000313" key="3">
    <source>
        <dbReference type="EMBL" id="PPV17617.1"/>
    </source>
</evidence>
<dbReference type="RefSeq" id="WP_002582570.1">
    <property type="nucleotide sequence ID" value="NZ_AP019716.1"/>
</dbReference>
<dbReference type="GeneID" id="92942704"/>
<evidence type="ECO:0000313" key="7">
    <source>
        <dbReference type="Proteomes" id="UP000474042"/>
    </source>
</evidence>
<name>A0A2S7FF00_CLOBU</name>
<dbReference type="Proteomes" id="UP000321089">
    <property type="component" value="Unassembled WGS sequence"/>
</dbReference>
<dbReference type="AlphaFoldDB" id="A0A2S7FF00"/>
<evidence type="ECO:0000313" key="5">
    <source>
        <dbReference type="Proteomes" id="UP000238081"/>
    </source>
</evidence>
<gene>
    <name evidence="3" type="ORF">AWN73_20525</name>
    <name evidence="1" type="ORF">CBU02nite_18600</name>
    <name evidence="4" type="ORF">FF104_01065</name>
    <name evidence="2" type="ORF">GND98_006950</name>
</gene>
<dbReference type="EMBL" id="LRDH01000009">
    <property type="protein sequence ID" value="PPV17617.1"/>
    <property type="molecule type" value="Genomic_DNA"/>
</dbReference>
<sequence length="147" mass="17170">MIRTVVCKKDGCKGNEFYIVTEDNKLKLTCKECGNNYYYDVSHYDFTMLSNCERCNNDIFKVFVDLEKKGVMAKCTKCGYPPEKVFIDAEGIQVTYEAHLLQDIKQLMNQIDQRVCNLEMKIEGLEKGQELLEESLAYINRYMSERN</sequence>
<evidence type="ECO:0000313" key="4">
    <source>
        <dbReference type="EMBL" id="QMW89576.1"/>
    </source>
</evidence>
<evidence type="ECO:0000313" key="1">
    <source>
        <dbReference type="EMBL" id="GEQ21354.1"/>
    </source>
</evidence>
<reference evidence="4 8" key="2">
    <citation type="submission" date="2019-05" db="EMBL/GenBank/DDBJ databases">
        <authorList>
            <person name="Schori C."/>
            <person name="Ahrens C."/>
        </authorList>
    </citation>
    <scope>NUCLEOTIDE SEQUENCE [LARGE SCALE GENOMIC DNA]</scope>
    <source>
        <strain evidence="4 8">DSM 10702</strain>
    </source>
</reference>
<dbReference type="EMBL" id="WOFV02000016">
    <property type="protein sequence ID" value="NAS17616.1"/>
    <property type="molecule type" value="Genomic_DNA"/>
</dbReference>